<dbReference type="Proteomes" id="UP001576776">
    <property type="component" value="Unassembled WGS sequence"/>
</dbReference>
<reference evidence="1 2" key="1">
    <citation type="submission" date="2024-09" db="EMBL/GenBank/DDBJ databases">
        <title>Floridaenema gen nov. (Aerosakkonemataceae, Aerosakkonematales ord. nov., Cyanobacteria) from benthic tropical and subtropical fresh waters, with the description of four new species.</title>
        <authorList>
            <person name="Moretto J.A."/>
            <person name="Berthold D.E."/>
            <person name="Lefler F.W."/>
            <person name="Huang I.-S."/>
            <person name="Laughinghouse H. IV."/>
        </authorList>
    </citation>
    <scope>NUCLEOTIDE SEQUENCE [LARGE SCALE GENOMIC DNA]</scope>
    <source>
        <strain evidence="1 2">BLCC-F154</strain>
    </source>
</reference>
<evidence type="ECO:0000313" key="1">
    <source>
        <dbReference type="EMBL" id="MFB2938752.1"/>
    </source>
</evidence>
<dbReference type="RefSeq" id="WP_413260229.1">
    <property type="nucleotide sequence ID" value="NZ_JBHFNS010000092.1"/>
</dbReference>
<dbReference type="EMBL" id="JBHFNS010000092">
    <property type="protein sequence ID" value="MFB2938752.1"/>
    <property type="molecule type" value="Genomic_DNA"/>
</dbReference>
<sequence length="218" mass="24697">MRLFRVCPDAYNKSSPKTYKPEEGIFLSFVRNVPCLTSNGMSINDTHATDFDILPVILKESTKKQLQVKIKTDEIWSSPVIIKFASLHKSSEGVNFIQQEIASEEQDVLVSLELPLSAAQPYYEFEGEVEVLLGKYTTYYGKQDGATDSVEKENALCSAIIRMGDKAKVSFVYTNRYGQGKIIENLVGYKFEFICSGGQLLRFDDYNFEKLFSNFVVN</sequence>
<protein>
    <submittedName>
        <fullName evidence="1">Uncharacterized protein</fullName>
    </submittedName>
</protein>
<keyword evidence="2" id="KW-1185">Reference proteome</keyword>
<gene>
    <name evidence="1" type="ORF">ACE1B6_26165</name>
</gene>
<name>A0ABV4YIT7_9CYAN</name>
<comment type="caution">
    <text evidence="1">The sequence shown here is derived from an EMBL/GenBank/DDBJ whole genome shotgun (WGS) entry which is preliminary data.</text>
</comment>
<proteinExistence type="predicted"/>
<accession>A0ABV4YIT7</accession>
<organism evidence="1 2">
    <name type="scientific">Floridaenema fluviatile BLCC-F154</name>
    <dbReference type="NCBI Taxonomy" id="3153640"/>
    <lineage>
        <taxon>Bacteria</taxon>
        <taxon>Bacillati</taxon>
        <taxon>Cyanobacteriota</taxon>
        <taxon>Cyanophyceae</taxon>
        <taxon>Oscillatoriophycideae</taxon>
        <taxon>Aerosakkonematales</taxon>
        <taxon>Aerosakkonemataceae</taxon>
        <taxon>Floridanema</taxon>
        <taxon>Floridanema fluviatile</taxon>
    </lineage>
</organism>
<evidence type="ECO:0000313" key="2">
    <source>
        <dbReference type="Proteomes" id="UP001576776"/>
    </source>
</evidence>